<dbReference type="EMBL" id="MN739042">
    <property type="protein sequence ID" value="QHS85333.1"/>
    <property type="molecule type" value="Genomic_DNA"/>
</dbReference>
<reference evidence="1" key="1">
    <citation type="journal article" date="2020" name="Nature">
        <title>Giant virus diversity and host interactions through global metagenomics.</title>
        <authorList>
            <person name="Schulz F."/>
            <person name="Roux S."/>
            <person name="Paez-Espino D."/>
            <person name="Jungbluth S."/>
            <person name="Walsh D.A."/>
            <person name="Denef V.J."/>
            <person name="McMahon K.D."/>
            <person name="Konstantinidis K.T."/>
            <person name="Eloe-Fadrosh E.A."/>
            <person name="Kyrpides N.C."/>
            <person name="Woyke T."/>
        </authorList>
    </citation>
    <scope>NUCLEOTIDE SEQUENCE</scope>
    <source>
        <strain evidence="1">GVMAG-M-3300009182-78</strain>
    </source>
</reference>
<dbReference type="InterPro" id="IPR035899">
    <property type="entry name" value="DBL_dom_sf"/>
</dbReference>
<organism evidence="1">
    <name type="scientific">viral metagenome</name>
    <dbReference type="NCBI Taxonomy" id="1070528"/>
    <lineage>
        <taxon>unclassified sequences</taxon>
        <taxon>metagenomes</taxon>
        <taxon>organismal metagenomes</taxon>
    </lineage>
</organism>
<name>A0A6C0B1J9_9ZZZZ</name>
<dbReference type="AlphaFoldDB" id="A0A6C0B1J9"/>
<dbReference type="SUPFAM" id="SSF48065">
    <property type="entry name" value="DBL homology domain (DH-domain)"/>
    <property type="match status" value="1"/>
</dbReference>
<protein>
    <recommendedName>
        <fullName evidence="2">NET domain-containing protein</fullName>
    </recommendedName>
</protein>
<proteinExistence type="predicted"/>
<evidence type="ECO:0000313" key="1">
    <source>
        <dbReference type="EMBL" id="QHS85333.1"/>
    </source>
</evidence>
<accession>A0A6C0B1J9</accession>
<sequence>MTETDAIDYAELNSIREKIESMPKFNQVEILRILHKDNQVTLNENKYGTFINLTDLSQNMIELLKTYINYVNTQEYNLNTLEKQKEEFKNIYFTKDNKDTTGNLNKIYA</sequence>
<evidence type="ECO:0008006" key="2">
    <source>
        <dbReference type="Google" id="ProtNLM"/>
    </source>
</evidence>